<dbReference type="AlphaFoldDB" id="A0A835LMX1"/>
<name>A0A835LMX1_9MAGN</name>
<evidence type="ECO:0000256" key="3">
    <source>
        <dbReference type="SAM" id="MobiDB-lite"/>
    </source>
</evidence>
<dbReference type="GO" id="GO:0000428">
    <property type="term" value="C:DNA-directed RNA polymerase complex"/>
    <property type="evidence" value="ECO:0007669"/>
    <property type="project" value="UniProtKB-KW"/>
</dbReference>
<evidence type="ECO:0000313" key="5">
    <source>
        <dbReference type="Proteomes" id="UP000631114"/>
    </source>
</evidence>
<dbReference type="GO" id="GO:0046983">
    <property type="term" value="F:protein dimerization activity"/>
    <property type="evidence" value="ECO:0007669"/>
    <property type="project" value="InterPro"/>
</dbReference>
<keyword evidence="2" id="KW-0804">Transcription</keyword>
<evidence type="ECO:0000256" key="2">
    <source>
        <dbReference type="ARBA" id="ARBA00023163"/>
    </source>
</evidence>
<proteinExistence type="predicted"/>
<feature type="compositionally biased region" description="Basic and acidic residues" evidence="3">
    <location>
        <begin position="105"/>
        <end position="127"/>
    </location>
</feature>
<keyword evidence="1" id="KW-0240">DNA-directed RNA polymerase</keyword>
<dbReference type="InterPro" id="IPR036603">
    <property type="entry name" value="RBP11-like"/>
</dbReference>
<dbReference type="Proteomes" id="UP000631114">
    <property type="component" value="Unassembled WGS sequence"/>
</dbReference>
<feature type="compositionally biased region" description="Acidic residues" evidence="3">
    <location>
        <begin position="91"/>
        <end position="104"/>
    </location>
</feature>
<organism evidence="4 5">
    <name type="scientific">Coptis chinensis</name>
    <dbReference type="NCBI Taxonomy" id="261450"/>
    <lineage>
        <taxon>Eukaryota</taxon>
        <taxon>Viridiplantae</taxon>
        <taxon>Streptophyta</taxon>
        <taxon>Embryophyta</taxon>
        <taxon>Tracheophyta</taxon>
        <taxon>Spermatophyta</taxon>
        <taxon>Magnoliopsida</taxon>
        <taxon>Ranunculales</taxon>
        <taxon>Ranunculaceae</taxon>
        <taxon>Coptidoideae</taxon>
        <taxon>Coptis</taxon>
    </lineage>
</organism>
<dbReference type="GO" id="GO:0006351">
    <property type="term" value="P:DNA-templated transcription"/>
    <property type="evidence" value="ECO:0007669"/>
    <property type="project" value="InterPro"/>
</dbReference>
<reference evidence="4 5" key="1">
    <citation type="submission" date="2020-10" db="EMBL/GenBank/DDBJ databases">
        <title>The Coptis chinensis genome and diversification of protoberbering-type alkaloids.</title>
        <authorList>
            <person name="Wang B."/>
            <person name="Shu S."/>
            <person name="Song C."/>
            <person name="Liu Y."/>
        </authorList>
    </citation>
    <scope>NUCLEOTIDE SEQUENCE [LARGE SCALE GENOMIC DNA]</scope>
    <source>
        <strain evidence="4">HL-2020</strain>
        <tissue evidence="4">Leaf</tissue>
    </source>
</reference>
<evidence type="ECO:0000313" key="4">
    <source>
        <dbReference type="EMBL" id="KAF9601523.1"/>
    </source>
</evidence>
<evidence type="ECO:0000256" key="1">
    <source>
        <dbReference type="ARBA" id="ARBA00022478"/>
    </source>
</evidence>
<comment type="caution">
    <text evidence="4">The sequence shown here is derived from an EMBL/GenBank/DDBJ whole genome shotgun (WGS) entry which is preliminary data.</text>
</comment>
<accession>A0A835LMX1</accession>
<keyword evidence="5" id="KW-1185">Reference proteome</keyword>
<gene>
    <name evidence="4" type="ORF">IFM89_020318</name>
</gene>
<sequence length="275" mass="30422">MSNSPLETDENLCATENCTNTRFETQVYCQEHIQQISSVIDNIMVDDLMKEQGGGETTEDDDEKADNFVLKSIKEVDEKSDDVGENKDGEEQLQQEPGEEQEEDILIKEGDTNKGEEKDVEAGKGAEKPCSLVKQVKEKKGRKTKPIGKEYTAEGKGKIKKVDTGKQILGDDIESGLLKDPKTSPYYEGLEESHRQVVGTFFTIADKCLRVTFCGYNIPHHIDAKVNKRVQTTGLSPAWLLLGLAKNCGVRMLPGSNSTGMISGIRGMMMPRPGF</sequence>
<dbReference type="EMBL" id="JADFTS010000006">
    <property type="protein sequence ID" value="KAF9601523.1"/>
    <property type="molecule type" value="Genomic_DNA"/>
</dbReference>
<dbReference type="Gene3D" id="3.30.1360.10">
    <property type="entry name" value="RNA polymerase, RBP11-like subunit"/>
    <property type="match status" value="1"/>
</dbReference>
<feature type="compositionally biased region" description="Basic and acidic residues" evidence="3">
    <location>
        <begin position="72"/>
        <end position="90"/>
    </location>
</feature>
<feature type="region of interest" description="Disordered" evidence="3">
    <location>
        <begin position="72"/>
        <end position="127"/>
    </location>
</feature>
<protein>
    <submittedName>
        <fullName evidence="4">Uncharacterized protein</fullName>
    </submittedName>
</protein>